<evidence type="ECO:0000313" key="3">
    <source>
        <dbReference type="Proteomes" id="UP000287188"/>
    </source>
</evidence>
<keyword evidence="3" id="KW-1185">Reference proteome</keyword>
<organism evidence="2 3">
    <name type="scientific">Dictyobacter kobayashii</name>
    <dbReference type="NCBI Taxonomy" id="2014872"/>
    <lineage>
        <taxon>Bacteria</taxon>
        <taxon>Bacillati</taxon>
        <taxon>Chloroflexota</taxon>
        <taxon>Ktedonobacteria</taxon>
        <taxon>Ktedonobacterales</taxon>
        <taxon>Dictyobacteraceae</taxon>
        <taxon>Dictyobacter</taxon>
    </lineage>
</organism>
<feature type="domain" description="tRNA-guanine(15) transglycosylase-like" evidence="1">
    <location>
        <begin position="140"/>
        <end position="305"/>
    </location>
</feature>
<dbReference type="Pfam" id="PF01702">
    <property type="entry name" value="TGT"/>
    <property type="match status" value="1"/>
</dbReference>
<accession>A0A402AVU8</accession>
<dbReference type="AlphaFoldDB" id="A0A402AVU8"/>
<dbReference type="InterPro" id="IPR036511">
    <property type="entry name" value="TGT-like_sf"/>
</dbReference>
<proteinExistence type="predicted"/>
<evidence type="ECO:0000313" key="2">
    <source>
        <dbReference type="EMBL" id="GCE23226.1"/>
    </source>
</evidence>
<protein>
    <recommendedName>
        <fullName evidence="1">tRNA-guanine(15) transglycosylase-like domain-containing protein</fullName>
    </recommendedName>
</protein>
<dbReference type="EMBL" id="BIFS01000002">
    <property type="protein sequence ID" value="GCE23226.1"/>
    <property type="molecule type" value="Genomic_DNA"/>
</dbReference>
<dbReference type="SUPFAM" id="SSF51713">
    <property type="entry name" value="tRNA-guanine transglycosylase"/>
    <property type="match status" value="1"/>
</dbReference>
<name>A0A402AVU8_9CHLR</name>
<comment type="caution">
    <text evidence="2">The sequence shown here is derived from an EMBL/GenBank/DDBJ whole genome shotgun (WGS) entry which is preliminary data.</text>
</comment>
<dbReference type="RefSeq" id="WP_126556699.1">
    <property type="nucleotide sequence ID" value="NZ_BIFS01000002.1"/>
</dbReference>
<evidence type="ECO:0000259" key="1">
    <source>
        <dbReference type="Pfam" id="PF01702"/>
    </source>
</evidence>
<dbReference type="Gene3D" id="3.20.20.105">
    <property type="entry name" value="Queuine tRNA-ribosyltransferase-like"/>
    <property type="match status" value="1"/>
</dbReference>
<dbReference type="InterPro" id="IPR002616">
    <property type="entry name" value="tRNA_ribo_trans-like"/>
</dbReference>
<reference evidence="3" key="1">
    <citation type="submission" date="2018-12" db="EMBL/GenBank/DDBJ databases">
        <title>Tengunoibacter tsumagoiensis gen. nov., sp. nov., Dictyobacter kobayashii sp. nov., D. alpinus sp. nov., and D. joshuensis sp. nov. and description of Dictyobacteraceae fam. nov. within the order Ktedonobacterales isolated from Tengu-no-mugimeshi.</title>
        <authorList>
            <person name="Wang C.M."/>
            <person name="Zheng Y."/>
            <person name="Sakai Y."/>
            <person name="Toyoda A."/>
            <person name="Minakuchi Y."/>
            <person name="Abe K."/>
            <person name="Yokota A."/>
            <person name="Yabe S."/>
        </authorList>
    </citation>
    <scope>NUCLEOTIDE SEQUENCE [LARGE SCALE GENOMIC DNA]</scope>
    <source>
        <strain evidence="3">Uno11</strain>
    </source>
</reference>
<sequence>MEFYVSWSHSDPLYQLYDERCSMLISITAVSHIWRLSRFPKLPYHVMLDSGSYSYISNGLSLPTPKAVFQRQLAILMGTTTPAIVCSVDHPIFGKSLSLTDKNRAIDKTIANSWELKTLVAEYYRSVGIDKQNLPLIEPLAIVQGYDTASLKYCARQLQAMGHTRFGLGSMAHLYNMKEIVRRVEAVQSVVGKPIHIFGVSAIETMKILEELQVASVDSARPIKSAIYNAILYSEPFQRFGIAGSIFRNGEKKFSDHKLLEQLSRPCPCPVCNNNINNNILKLKVRKYLLLRAIHNYYHVKKMIAGWTEENEVKKIESNLYQSVHHQQDTPHPIGIE</sequence>
<gene>
    <name evidence="2" type="ORF">KDK_70260</name>
</gene>
<dbReference type="GO" id="GO:0006400">
    <property type="term" value="P:tRNA modification"/>
    <property type="evidence" value="ECO:0007669"/>
    <property type="project" value="InterPro"/>
</dbReference>
<dbReference type="Proteomes" id="UP000287188">
    <property type="component" value="Unassembled WGS sequence"/>
</dbReference>